<gene>
    <name evidence="3" type="ORF">FAZ15_13920</name>
</gene>
<dbReference type="InterPro" id="IPR050739">
    <property type="entry name" value="MFP"/>
</dbReference>
<evidence type="ECO:0000256" key="2">
    <source>
        <dbReference type="SAM" id="Phobius"/>
    </source>
</evidence>
<protein>
    <submittedName>
        <fullName evidence="3">HlyD family efflux transporter periplasmic adaptor subunit</fullName>
    </submittedName>
</protein>
<keyword evidence="4" id="KW-1185">Reference proteome</keyword>
<dbReference type="OrthoDB" id="1229255at2"/>
<dbReference type="AlphaFoldDB" id="A0A4U0NZ33"/>
<name>A0A4U0NZ33_9SPHI</name>
<evidence type="ECO:0000256" key="1">
    <source>
        <dbReference type="ARBA" id="ARBA00004196"/>
    </source>
</evidence>
<dbReference type="EMBL" id="SUME01000005">
    <property type="protein sequence ID" value="TJZ59980.1"/>
    <property type="molecule type" value="Genomic_DNA"/>
</dbReference>
<sequence>MKISYAHPVETVAQINEEPPKRRRWDRWLYIGILLLLVGSLLKWLTLPWIFNTADGLLFQNQFDAKFTNDIRILSYNVQDKQRVSIGDTLFFYEERRDGSMNPAQDSIQLEIQQQNRGGELIALDAQIEKRALFRTELKKRLAYWQAERLRKEKLVYLGSITANELANVDRSVDDVSYQLATVDAEYTVLRNERARLQAALGQSRQMGFARLQQTEPSIKAFVSPVAGTVDRLRVAVDGICYRQEVVASIVDSTYMVRAYIDVKDLDKFHVNDEVVVLLPYGSKKLQGSITQLYAVMEDKDKILFNSIDDDKYGVVVEVKPKGIKGWDELIASNIPVKIRKGRLEL</sequence>
<comment type="caution">
    <text evidence="3">The sequence shown here is derived from an EMBL/GenBank/DDBJ whole genome shotgun (WGS) entry which is preliminary data.</text>
</comment>
<organism evidence="3 4">
    <name type="scientific">Sphingobacterium olei</name>
    <dbReference type="NCBI Taxonomy" id="2571155"/>
    <lineage>
        <taxon>Bacteria</taxon>
        <taxon>Pseudomonadati</taxon>
        <taxon>Bacteroidota</taxon>
        <taxon>Sphingobacteriia</taxon>
        <taxon>Sphingobacteriales</taxon>
        <taxon>Sphingobacteriaceae</taxon>
        <taxon>Sphingobacterium</taxon>
    </lineage>
</organism>
<evidence type="ECO:0000313" key="3">
    <source>
        <dbReference type="EMBL" id="TJZ59980.1"/>
    </source>
</evidence>
<proteinExistence type="predicted"/>
<keyword evidence="2" id="KW-1133">Transmembrane helix</keyword>
<feature type="transmembrane region" description="Helical" evidence="2">
    <location>
        <begin position="28"/>
        <end position="51"/>
    </location>
</feature>
<dbReference type="PANTHER" id="PTHR30386">
    <property type="entry name" value="MEMBRANE FUSION SUBUNIT OF EMRAB-TOLC MULTIDRUG EFFLUX PUMP"/>
    <property type="match status" value="1"/>
</dbReference>
<dbReference type="RefSeq" id="WP_136901922.1">
    <property type="nucleotide sequence ID" value="NZ_SUME01000005.1"/>
</dbReference>
<dbReference type="GO" id="GO:0030313">
    <property type="term" value="C:cell envelope"/>
    <property type="evidence" value="ECO:0007669"/>
    <property type="project" value="UniProtKB-SubCell"/>
</dbReference>
<evidence type="ECO:0000313" key="4">
    <source>
        <dbReference type="Proteomes" id="UP000306808"/>
    </source>
</evidence>
<keyword evidence="2" id="KW-0472">Membrane</keyword>
<comment type="subcellular location">
    <subcellularLocation>
        <location evidence="1">Cell envelope</location>
    </subcellularLocation>
</comment>
<reference evidence="3 4" key="1">
    <citation type="submission" date="2019-04" db="EMBL/GenBank/DDBJ databases">
        <title>Sphingobacterium olei sp. nov., isolated from oil-contaminated soil.</title>
        <authorList>
            <person name="Liu B."/>
        </authorList>
    </citation>
    <scope>NUCLEOTIDE SEQUENCE [LARGE SCALE GENOMIC DNA]</scope>
    <source>
        <strain evidence="3 4">HAL-9</strain>
    </source>
</reference>
<accession>A0A4U0NZ33</accession>
<dbReference type="PANTHER" id="PTHR30386:SF19">
    <property type="entry name" value="MULTIDRUG EXPORT PROTEIN EMRA-RELATED"/>
    <property type="match status" value="1"/>
</dbReference>
<dbReference type="Proteomes" id="UP000306808">
    <property type="component" value="Unassembled WGS sequence"/>
</dbReference>
<keyword evidence="2" id="KW-0812">Transmembrane</keyword>